<dbReference type="STRING" id="4113.M0ZKE6"/>
<evidence type="ECO:0000313" key="3">
    <source>
        <dbReference type="EnsemblPlants" id="PGSC0003DMT400002636"/>
    </source>
</evidence>
<proteinExistence type="predicted"/>
<reference evidence="4" key="1">
    <citation type="journal article" date="2011" name="Nature">
        <title>Genome sequence and analysis of the tuber crop potato.</title>
        <authorList>
            <consortium name="The Potato Genome Sequencing Consortium"/>
        </authorList>
    </citation>
    <scope>NUCLEOTIDE SEQUENCE [LARGE SCALE GENOMIC DNA]</scope>
    <source>
        <strain evidence="4">cv. DM1-3 516 R44</strain>
    </source>
</reference>
<protein>
    <submittedName>
        <fullName evidence="3">DNA polymerase eta</fullName>
    </submittedName>
</protein>
<evidence type="ECO:0000313" key="4">
    <source>
        <dbReference type="Proteomes" id="UP000011115"/>
    </source>
</evidence>
<name>M0ZKE6_SOLTU</name>
<organism evidence="3 4">
    <name type="scientific">Solanum tuberosum</name>
    <name type="common">Potato</name>
    <dbReference type="NCBI Taxonomy" id="4113"/>
    <lineage>
        <taxon>Eukaryota</taxon>
        <taxon>Viridiplantae</taxon>
        <taxon>Streptophyta</taxon>
        <taxon>Embryophyta</taxon>
        <taxon>Tracheophyta</taxon>
        <taxon>Spermatophyta</taxon>
        <taxon>Magnoliopsida</taxon>
        <taxon>eudicotyledons</taxon>
        <taxon>Gunneridae</taxon>
        <taxon>Pentapetalae</taxon>
        <taxon>asterids</taxon>
        <taxon>lamiids</taxon>
        <taxon>Solanales</taxon>
        <taxon>Solanaceae</taxon>
        <taxon>Solanoideae</taxon>
        <taxon>Solaneae</taxon>
        <taxon>Solanum</taxon>
    </lineage>
</organism>
<dbReference type="GO" id="GO:0035861">
    <property type="term" value="C:site of double-strand break"/>
    <property type="evidence" value="ECO:0000318"/>
    <property type="project" value="GO_Central"/>
</dbReference>
<dbReference type="GO" id="GO:0006281">
    <property type="term" value="P:DNA repair"/>
    <property type="evidence" value="ECO:0007669"/>
    <property type="project" value="InterPro"/>
</dbReference>
<dbReference type="GO" id="GO:0005634">
    <property type="term" value="C:nucleus"/>
    <property type="evidence" value="ECO:0000318"/>
    <property type="project" value="GO_Central"/>
</dbReference>
<dbReference type="PaxDb" id="4113-PGSC0003DMT400002636"/>
<dbReference type="GO" id="GO:0003684">
    <property type="term" value="F:damaged DNA binding"/>
    <property type="evidence" value="ECO:0007669"/>
    <property type="project" value="InterPro"/>
</dbReference>
<feature type="compositionally biased region" description="Polar residues" evidence="1">
    <location>
        <begin position="321"/>
        <end position="333"/>
    </location>
</feature>
<dbReference type="InterPro" id="IPR036775">
    <property type="entry name" value="DNA_pol_Y-fam_lit_finger_sf"/>
</dbReference>
<dbReference type="HOGENOM" id="CLU_689651_0_0_1"/>
<dbReference type="Proteomes" id="UP000011115">
    <property type="component" value="Unassembled WGS sequence"/>
</dbReference>
<reference evidence="3" key="2">
    <citation type="submission" date="2015-06" db="UniProtKB">
        <authorList>
            <consortium name="EnsemblPlants"/>
        </authorList>
    </citation>
    <scope>IDENTIFICATION</scope>
    <source>
        <strain evidence="3">DM1-3 516 R44</strain>
    </source>
</reference>
<evidence type="ECO:0000256" key="1">
    <source>
        <dbReference type="SAM" id="MobiDB-lite"/>
    </source>
</evidence>
<dbReference type="FunFam" id="3.30.1490.100:FF:000006">
    <property type="entry name" value="DNA polymerase eta"/>
    <property type="match status" value="1"/>
</dbReference>
<dbReference type="GO" id="GO:0003887">
    <property type="term" value="F:DNA-directed DNA polymerase activity"/>
    <property type="evidence" value="ECO:0000318"/>
    <property type="project" value="GO_Central"/>
</dbReference>
<dbReference type="GO" id="GO:0005657">
    <property type="term" value="C:replication fork"/>
    <property type="evidence" value="ECO:0000318"/>
    <property type="project" value="GO_Central"/>
</dbReference>
<dbReference type="InterPro" id="IPR017961">
    <property type="entry name" value="DNA_pol_Y-fam_little_finger"/>
</dbReference>
<dbReference type="InParanoid" id="M0ZKE6"/>
<dbReference type="Gramene" id="PGSC0003DMT400002636">
    <property type="protein sequence ID" value="PGSC0003DMT400002636"/>
    <property type="gene ID" value="PGSC0003DMG402001013"/>
</dbReference>
<dbReference type="OMA" id="QTIEPWI"/>
<dbReference type="Pfam" id="PF11799">
    <property type="entry name" value="IMS_C"/>
    <property type="match status" value="1"/>
</dbReference>
<dbReference type="SUPFAM" id="SSF100879">
    <property type="entry name" value="Lesion bypass DNA polymerase (Y-family), little finger domain"/>
    <property type="match status" value="1"/>
</dbReference>
<feature type="domain" description="DNA polymerase Y-family little finger" evidence="2">
    <location>
        <begin position="63"/>
        <end position="187"/>
    </location>
</feature>
<dbReference type="eggNOG" id="KOG2095">
    <property type="taxonomic scope" value="Eukaryota"/>
</dbReference>
<feature type="compositionally biased region" description="Low complexity" evidence="1">
    <location>
        <begin position="307"/>
        <end position="320"/>
    </location>
</feature>
<accession>M0ZKE6</accession>
<dbReference type="FunCoup" id="M0ZKE6">
    <property type="interactions" value="2366"/>
</dbReference>
<dbReference type="PANTHER" id="PTHR45873">
    <property type="entry name" value="DNA POLYMERASE ETA"/>
    <property type="match status" value="1"/>
</dbReference>
<dbReference type="Gene3D" id="3.30.1490.100">
    <property type="entry name" value="DNA polymerase, Y-family, little finger domain"/>
    <property type="match status" value="1"/>
</dbReference>
<feature type="region of interest" description="Disordered" evidence="1">
    <location>
        <begin position="307"/>
        <end position="333"/>
    </location>
</feature>
<sequence>MLLNSKVLAGALGICPTTWLASPELMTTTMVLTLASTSDRSSWLWNTARGINGEEVKERLLPNSHGSGKTFPGPRALKTVASVEKWLNELCEELSERLQSDLEQNKRIAHTLTLHAHAYKSNDGDSFRKFPSKSCPLRYGTSKIKEDALSLFQAGLREYLGLFNVKISGNQNNGWGITGLSVSASKIVAIPSSIEPWIACREENEETKYSMPLDRQEEDKDMCKEKLPDKVTSICSSPDAEVYRGWEKDQTESSGDYLTVKIRDSLESEEGKRKSNKEKGMSTISQYFQSQLSGSLLKAEHASTSKLSESSSLSACQSELPQENSPTRGESSVDTHLYGQIKLKRPAWSYDIDEIDQDILNELPKQIQEEVQAWLRPQKRPNTVKRDLGITRYFLPAKDK</sequence>
<dbReference type="AlphaFoldDB" id="M0ZKE6"/>
<evidence type="ECO:0000259" key="2">
    <source>
        <dbReference type="Pfam" id="PF11799"/>
    </source>
</evidence>
<dbReference type="InterPro" id="IPR052230">
    <property type="entry name" value="DNA_polymerase_eta"/>
</dbReference>
<dbReference type="PANTHER" id="PTHR45873:SF4">
    <property type="entry name" value="DNA POLYMERASE Y-FAMILY LITTLE FINGER DOMAIN-CONTAINING PROTEIN"/>
    <property type="match status" value="1"/>
</dbReference>
<dbReference type="ExpressionAtlas" id="M0ZKE6">
    <property type="expression patterns" value="baseline"/>
</dbReference>
<dbReference type="GO" id="GO:0009314">
    <property type="term" value="P:response to radiation"/>
    <property type="evidence" value="ECO:0000318"/>
    <property type="project" value="GO_Central"/>
</dbReference>
<dbReference type="GO" id="GO:0042276">
    <property type="term" value="P:error-prone translesion synthesis"/>
    <property type="evidence" value="ECO:0000318"/>
    <property type="project" value="GO_Central"/>
</dbReference>
<keyword evidence="4" id="KW-1185">Reference proteome</keyword>
<dbReference type="EnsemblPlants" id="PGSC0003DMT400002636">
    <property type="protein sequence ID" value="PGSC0003DMT400002636"/>
    <property type="gene ID" value="PGSC0003DMG402001013"/>
</dbReference>